<feature type="compositionally biased region" description="Basic and acidic residues" evidence="1">
    <location>
        <begin position="438"/>
        <end position="449"/>
    </location>
</feature>
<keyword evidence="4" id="KW-1185">Reference proteome</keyword>
<dbReference type="KEGG" id="pcs:N7525_008011"/>
<evidence type="ECO:0000259" key="2">
    <source>
        <dbReference type="Pfam" id="PF26082"/>
    </source>
</evidence>
<dbReference type="PANTHER" id="PTHR35391">
    <property type="entry name" value="C2H2-TYPE DOMAIN-CONTAINING PROTEIN-RELATED"/>
    <property type="match status" value="1"/>
</dbReference>
<evidence type="ECO:0000313" key="3">
    <source>
        <dbReference type="EMBL" id="CAP96363.1"/>
    </source>
</evidence>
<evidence type="ECO:0000256" key="1">
    <source>
        <dbReference type="SAM" id="MobiDB-lite"/>
    </source>
</evidence>
<feature type="region of interest" description="Disordered" evidence="1">
    <location>
        <begin position="476"/>
        <end position="499"/>
    </location>
</feature>
<dbReference type="EMBL" id="AM920436">
    <property type="protein sequence ID" value="CAP96363.1"/>
    <property type="molecule type" value="Genomic_DNA"/>
</dbReference>
<reference evidence="3 4" key="1">
    <citation type="journal article" date="2008" name="Nat. Biotechnol.">
        <title>Genome sequencing and analysis of the filamentous fungus Penicillium chrysogenum.</title>
        <authorList>
            <person name="van den Berg M.A."/>
            <person name="Albang R."/>
            <person name="Albermann K."/>
            <person name="Badger J.H."/>
            <person name="Daran J.-M."/>
            <person name="Driessen A.J.M."/>
            <person name="Garcia-Estrada C."/>
            <person name="Fedorova N.D."/>
            <person name="Harris D.M."/>
            <person name="Heijne W.H.M."/>
            <person name="Joardar V.S."/>
            <person name="Kiel J.A.K.W."/>
            <person name="Kovalchuk A."/>
            <person name="Martin J.F."/>
            <person name="Nierman W.C."/>
            <person name="Nijland J.G."/>
            <person name="Pronk J.T."/>
            <person name="Roubos J.A."/>
            <person name="van der Klei I.J."/>
            <person name="van Peij N.N.M.E."/>
            <person name="Veenhuis M."/>
            <person name="von Doehren H."/>
            <person name="Wagner C."/>
            <person name="Wortman J.R."/>
            <person name="Bovenberg R.A.L."/>
        </authorList>
    </citation>
    <scope>NUCLEOTIDE SEQUENCE [LARGE SCALE GENOMIC DNA]</scope>
    <source>
        <strain evidence="4">ATCC 28089 / DSM 1075 / NRRL 1951 / Wisconsin 54-1255</strain>
    </source>
</reference>
<dbReference type="OrthoDB" id="6133115at2759"/>
<dbReference type="STRING" id="500485.B6HIK2"/>
<dbReference type="Pfam" id="PF26082">
    <property type="entry name" value="zf-C2H2_AcuF"/>
    <property type="match status" value="1"/>
</dbReference>
<name>B6HIK2_PENRW</name>
<gene>
    <name evidence="3" type="ORF">Pc21g14660</name>
    <name evidence="3" type="ORF">PCH_Pc21g14660</name>
</gene>
<proteinExistence type="predicted"/>
<organism evidence="3 4">
    <name type="scientific">Penicillium rubens (strain ATCC 28089 / DSM 1075 / NRRL 1951 / Wisconsin 54-1255)</name>
    <name type="common">Penicillium chrysogenum</name>
    <dbReference type="NCBI Taxonomy" id="500485"/>
    <lineage>
        <taxon>Eukaryota</taxon>
        <taxon>Fungi</taxon>
        <taxon>Dikarya</taxon>
        <taxon>Ascomycota</taxon>
        <taxon>Pezizomycotina</taxon>
        <taxon>Eurotiomycetes</taxon>
        <taxon>Eurotiomycetidae</taxon>
        <taxon>Eurotiales</taxon>
        <taxon>Aspergillaceae</taxon>
        <taxon>Penicillium</taxon>
        <taxon>Penicillium chrysogenum species complex</taxon>
    </lineage>
</organism>
<dbReference type="OMA" id="KYRERHH"/>
<dbReference type="GeneID" id="8308451"/>
<dbReference type="PANTHER" id="PTHR35391:SF7">
    <property type="entry name" value="C2H2-TYPE DOMAIN-CONTAINING PROTEIN"/>
    <property type="match status" value="1"/>
</dbReference>
<sequence>MPRTIRANLHTPTTNLNESKRMATVPDLVQSCIVQFSSLIASDGLTKHILEVPLQAWRDELGRLRVWAGNIAQGTGQSSLDYRLRDASHIKDQILSLLGRVKELLLDLTEVLEEDADVEKQYPYAGAEGHGDYPENDDSITEVQQIHQGLLETITQLYQMSMMIRQPAHHDRLSGTRRVDAEPFVFWAGKHVSSKYPHADEVVINRLSFMMARQKAILKFRERHHAKRSQGIDPESMEWTMPPGTIVNNAYKEPNQPHDVASDSGASETSYSGTLFEGVDGETRTPPMPEKGRGKSPFRCPYCFYTITVRDEQAWLQHILSDLMPYVCVFPECSTPNRLYGSCQQWYAHIQEMHPIADTSYQCAICKHTHLPSVGFQQHVARHLQEVALFYLPQVTMFDPKARQEEGAQGANSEQRWRLKANLTKGKSMTGEMEDEEKSTKKTSWEDLRNPYSETPEQIALREAAVEEWKLEQERMEHKEQENENILEKKKKERREIEKEKEKTTWTKVHRKHLMPDTLIAYNLPWDWDEHNTNYIIIKQYITEDLQEELFAHTRHMRETKLVYTSNPMAPAGLKVDDHSKGKMILARKKSPSGRFRIFG</sequence>
<dbReference type="HOGENOM" id="CLU_015936_1_0_1"/>
<feature type="region of interest" description="Disordered" evidence="1">
    <location>
        <begin position="252"/>
        <end position="293"/>
    </location>
</feature>
<accession>B6HIK2</accession>
<evidence type="ECO:0000313" key="4">
    <source>
        <dbReference type="Proteomes" id="UP000000724"/>
    </source>
</evidence>
<dbReference type="InterPro" id="IPR058925">
    <property type="entry name" value="zf-C2H2_AcuF"/>
</dbReference>
<protein>
    <submittedName>
        <fullName evidence="3">Pc21g14660 protein</fullName>
    </submittedName>
</protein>
<dbReference type="BioCyc" id="PCHR:PC21G14660-MONOMER"/>
<feature type="compositionally biased region" description="Polar residues" evidence="1">
    <location>
        <begin position="264"/>
        <end position="273"/>
    </location>
</feature>
<dbReference type="VEuPathDB" id="FungiDB:PCH_Pc21g14660"/>
<feature type="region of interest" description="Disordered" evidence="1">
    <location>
        <begin position="423"/>
        <end position="449"/>
    </location>
</feature>
<dbReference type="AlphaFoldDB" id="B6HIK2"/>
<dbReference type="Proteomes" id="UP000000724">
    <property type="component" value="Contig Pc00c21"/>
</dbReference>
<dbReference type="eggNOG" id="ENOG502SJT8">
    <property type="taxonomic scope" value="Eukaryota"/>
</dbReference>
<feature type="domain" description="Oxidoreductase acuF-like C2H2 type zinc-finger" evidence="2">
    <location>
        <begin position="296"/>
        <end position="323"/>
    </location>
</feature>